<protein>
    <recommendedName>
        <fullName evidence="4">DUF2695 domain-containing protein</fullName>
    </recommendedName>
</protein>
<organism evidence="2 3">
    <name type="scientific">Modestobacter italicus (strain DSM 44449 / CECT 9708 / BC 501)</name>
    <dbReference type="NCBI Taxonomy" id="2732864"/>
    <lineage>
        <taxon>Bacteria</taxon>
        <taxon>Bacillati</taxon>
        <taxon>Actinomycetota</taxon>
        <taxon>Actinomycetes</taxon>
        <taxon>Geodermatophilales</taxon>
        <taxon>Geodermatophilaceae</taxon>
        <taxon>Modestobacter</taxon>
    </lineage>
</organism>
<dbReference type="HOGENOM" id="CLU_160610_0_0_11"/>
<reference evidence="2 3" key="1">
    <citation type="journal article" date="2012" name="J. Bacteriol.">
        <title>Genome Sequence of Radiation-Resistant Modestobacter marinus Strain BC501, a Representative Actinobacterium That Thrives on Calcareous Stone Surfaces.</title>
        <authorList>
            <person name="Normand P."/>
            <person name="Gury J."/>
            <person name="Pujic P."/>
            <person name="Chouaia B."/>
            <person name="Crotti E."/>
            <person name="Brusetti L."/>
            <person name="Daffonchio D."/>
            <person name="Vacherie B."/>
            <person name="Barbe V."/>
            <person name="Medigue C."/>
            <person name="Calteau A."/>
            <person name="Ghodhbane-Gtari F."/>
            <person name="Essoussi I."/>
            <person name="Nouioui I."/>
            <person name="Abbassi-Ghozzi I."/>
            <person name="Gtari M."/>
        </authorList>
    </citation>
    <scope>NUCLEOTIDE SEQUENCE [LARGE SCALE GENOMIC DNA]</scope>
    <source>
        <strain evidence="3">BC 501</strain>
    </source>
</reference>
<accession>I4ESJ8</accession>
<dbReference type="InterPro" id="IPR024248">
    <property type="entry name" value="DUF2695"/>
</dbReference>
<dbReference type="Pfam" id="PF10905">
    <property type="entry name" value="DUF2695"/>
    <property type="match status" value="1"/>
</dbReference>
<dbReference type="STRING" id="477641.MODMU_0911"/>
<evidence type="ECO:0000256" key="1">
    <source>
        <dbReference type="SAM" id="MobiDB-lite"/>
    </source>
</evidence>
<gene>
    <name evidence="2" type="ordered locus">MODMU_0911</name>
</gene>
<proteinExistence type="predicted"/>
<dbReference type="OrthoDB" id="4866170at2"/>
<dbReference type="eggNOG" id="ENOG50333M3">
    <property type="taxonomic scope" value="Bacteria"/>
</dbReference>
<dbReference type="Proteomes" id="UP000006461">
    <property type="component" value="Chromosome"/>
</dbReference>
<dbReference type="OMA" id="CEVIHEI"/>
<name>I4ESJ8_MODI5</name>
<evidence type="ECO:0008006" key="4">
    <source>
        <dbReference type="Google" id="ProtNLM"/>
    </source>
</evidence>
<evidence type="ECO:0000313" key="3">
    <source>
        <dbReference type="Proteomes" id="UP000006461"/>
    </source>
</evidence>
<keyword evidence="3" id="KW-1185">Reference proteome</keyword>
<sequence>METDPARTAETDLVALSDALTRPRPAECLFCFADRMLDEFGCDGTLRWVRRWRDLRLPRATGLERRLGRSGGFCDCEVFLNGWTVRDDLLVRDEDGETDWPPQRPACPGVGSRSSQPCATWEPRRRGRW</sequence>
<dbReference type="KEGG" id="mmar:MODMU_0911"/>
<dbReference type="AlphaFoldDB" id="I4ESJ8"/>
<evidence type="ECO:0000313" key="2">
    <source>
        <dbReference type="EMBL" id="CCH86361.1"/>
    </source>
</evidence>
<dbReference type="EMBL" id="FO203431">
    <property type="protein sequence ID" value="CCH86361.1"/>
    <property type="molecule type" value="Genomic_DNA"/>
</dbReference>
<feature type="region of interest" description="Disordered" evidence="1">
    <location>
        <begin position="94"/>
        <end position="129"/>
    </location>
</feature>